<reference evidence="8" key="1">
    <citation type="journal article" date="2017" name="Genome Biol.">
        <title>Comparative genomics reveals high biological diversity and specific adaptations in the industrially and medically important fungal genus Aspergillus.</title>
        <authorList>
            <person name="de Vries R.P."/>
            <person name="Riley R."/>
            <person name="Wiebenga A."/>
            <person name="Aguilar-Osorio G."/>
            <person name="Amillis S."/>
            <person name="Uchima C.A."/>
            <person name="Anderluh G."/>
            <person name="Asadollahi M."/>
            <person name="Askin M."/>
            <person name="Barry K."/>
            <person name="Battaglia E."/>
            <person name="Bayram O."/>
            <person name="Benocci T."/>
            <person name="Braus-Stromeyer S.A."/>
            <person name="Caldana C."/>
            <person name="Canovas D."/>
            <person name="Cerqueira G.C."/>
            <person name="Chen F."/>
            <person name="Chen W."/>
            <person name="Choi C."/>
            <person name="Clum A."/>
            <person name="Dos Santos R.A."/>
            <person name="Damasio A.R."/>
            <person name="Diallinas G."/>
            <person name="Emri T."/>
            <person name="Fekete E."/>
            <person name="Flipphi M."/>
            <person name="Freyberg S."/>
            <person name="Gallo A."/>
            <person name="Gournas C."/>
            <person name="Habgood R."/>
            <person name="Hainaut M."/>
            <person name="Harispe M.L."/>
            <person name="Henrissat B."/>
            <person name="Hilden K.S."/>
            <person name="Hope R."/>
            <person name="Hossain A."/>
            <person name="Karabika E."/>
            <person name="Karaffa L."/>
            <person name="Karanyi Z."/>
            <person name="Krasevec N."/>
            <person name="Kuo A."/>
            <person name="Kusch H."/>
            <person name="LaButti K."/>
            <person name="Lagendijk E.L."/>
            <person name="Lapidus A."/>
            <person name="Levasseur A."/>
            <person name="Lindquist E."/>
            <person name="Lipzen A."/>
            <person name="Logrieco A.F."/>
            <person name="MacCabe A."/>
            <person name="Maekelae M.R."/>
            <person name="Malavazi I."/>
            <person name="Melin P."/>
            <person name="Meyer V."/>
            <person name="Mielnichuk N."/>
            <person name="Miskei M."/>
            <person name="Molnar A.P."/>
            <person name="Mule G."/>
            <person name="Ngan C.Y."/>
            <person name="Orejas M."/>
            <person name="Orosz E."/>
            <person name="Ouedraogo J.P."/>
            <person name="Overkamp K.M."/>
            <person name="Park H.-S."/>
            <person name="Perrone G."/>
            <person name="Piumi F."/>
            <person name="Punt P.J."/>
            <person name="Ram A.F."/>
            <person name="Ramon A."/>
            <person name="Rauscher S."/>
            <person name="Record E."/>
            <person name="Riano-Pachon D.M."/>
            <person name="Robert V."/>
            <person name="Roehrig J."/>
            <person name="Ruller R."/>
            <person name="Salamov A."/>
            <person name="Salih N.S."/>
            <person name="Samson R.A."/>
            <person name="Sandor E."/>
            <person name="Sanguinetti M."/>
            <person name="Schuetze T."/>
            <person name="Sepcic K."/>
            <person name="Shelest E."/>
            <person name="Sherlock G."/>
            <person name="Sophianopoulou V."/>
            <person name="Squina F.M."/>
            <person name="Sun H."/>
            <person name="Susca A."/>
            <person name="Todd R.B."/>
            <person name="Tsang A."/>
            <person name="Unkles S.E."/>
            <person name="van de Wiele N."/>
            <person name="van Rossen-Uffink D."/>
            <person name="Oliveira J.V."/>
            <person name="Vesth T.C."/>
            <person name="Visser J."/>
            <person name="Yu J.-H."/>
            <person name="Zhou M."/>
            <person name="Andersen M.R."/>
            <person name="Archer D.B."/>
            <person name="Baker S.E."/>
            <person name="Benoit I."/>
            <person name="Brakhage A.A."/>
            <person name="Braus G.H."/>
            <person name="Fischer R."/>
            <person name="Frisvad J.C."/>
            <person name="Goldman G.H."/>
            <person name="Houbraken J."/>
            <person name="Oakley B."/>
            <person name="Pocsi I."/>
            <person name="Scazzocchio C."/>
            <person name="Seiboth B."/>
            <person name="vanKuyk P.A."/>
            <person name="Wortman J."/>
            <person name="Dyer P.S."/>
            <person name="Grigoriev I.V."/>
        </authorList>
    </citation>
    <scope>NUCLEOTIDE SEQUENCE [LARGE SCALE GENOMIC DNA]</scope>
    <source>
        <strain evidence="8">CBS 583.65</strain>
    </source>
</reference>
<feature type="transmembrane region" description="Helical" evidence="5">
    <location>
        <begin position="446"/>
        <end position="467"/>
    </location>
</feature>
<feature type="transmembrane region" description="Helical" evidence="5">
    <location>
        <begin position="353"/>
        <end position="371"/>
    </location>
</feature>
<dbReference type="RefSeq" id="XP_040662766.1">
    <property type="nucleotide sequence ID" value="XM_040808092.1"/>
</dbReference>
<dbReference type="PROSITE" id="PS50850">
    <property type="entry name" value="MFS"/>
    <property type="match status" value="1"/>
</dbReference>
<protein>
    <recommendedName>
        <fullName evidence="6">Major facilitator superfamily (MFS) profile domain-containing protein</fullName>
    </recommendedName>
</protein>
<evidence type="ECO:0000256" key="1">
    <source>
        <dbReference type="ARBA" id="ARBA00004141"/>
    </source>
</evidence>
<evidence type="ECO:0000259" key="6">
    <source>
        <dbReference type="PROSITE" id="PS50850"/>
    </source>
</evidence>
<dbReference type="EMBL" id="KV878125">
    <property type="protein sequence ID" value="OJI97003.1"/>
    <property type="molecule type" value="Genomic_DNA"/>
</dbReference>
<gene>
    <name evidence="7" type="ORF">ASPVEDRAFT_146411</name>
</gene>
<dbReference type="OrthoDB" id="446368at2759"/>
<accession>A0A1L9P6F0</accession>
<dbReference type="InterPro" id="IPR020846">
    <property type="entry name" value="MFS_dom"/>
</dbReference>
<dbReference type="Pfam" id="PF07690">
    <property type="entry name" value="MFS_1"/>
    <property type="match status" value="1"/>
</dbReference>
<keyword evidence="3 5" id="KW-1133">Transmembrane helix</keyword>
<dbReference type="SUPFAM" id="SSF103473">
    <property type="entry name" value="MFS general substrate transporter"/>
    <property type="match status" value="1"/>
</dbReference>
<feature type="transmembrane region" description="Helical" evidence="5">
    <location>
        <begin position="271"/>
        <end position="290"/>
    </location>
</feature>
<keyword evidence="4 5" id="KW-0472">Membrane</keyword>
<evidence type="ECO:0000313" key="7">
    <source>
        <dbReference type="EMBL" id="OJI97003.1"/>
    </source>
</evidence>
<evidence type="ECO:0000256" key="4">
    <source>
        <dbReference type="ARBA" id="ARBA00023136"/>
    </source>
</evidence>
<dbReference type="Gene3D" id="1.20.1250.20">
    <property type="entry name" value="MFS general substrate transporter like domains"/>
    <property type="match status" value="1"/>
</dbReference>
<dbReference type="InterPro" id="IPR011701">
    <property type="entry name" value="MFS"/>
</dbReference>
<keyword evidence="2 5" id="KW-0812">Transmembrane</keyword>
<feature type="transmembrane region" description="Helical" evidence="5">
    <location>
        <begin position="161"/>
        <end position="183"/>
    </location>
</feature>
<evidence type="ECO:0000313" key="8">
    <source>
        <dbReference type="Proteomes" id="UP000184073"/>
    </source>
</evidence>
<dbReference type="GO" id="GO:0005886">
    <property type="term" value="C:plasma membrane"/>
    <property type="evidence" value="ECO:0007669"/>
    <property type="project" value="TreeGrafter"/>
</dbReference>
<feature type="transmembrane region" description="Helical" evidence="5">
    <location>
        <begin position="128"/>
        <end position="149"/>
    </location>
</feature>
<name>A0A1L9P6F0_ASPVE</name>
<dbReference type="FunFam" id="1.20.1250.20:FF:000011">
    <property type="entry name" value="MFS multidrug transporter, putative"/>
    <property type="match status" value="1"/>
</dbReference>
<feature type="transmembrane region" description="Helical" evidence="5">
    <location>
        <begin position="195"/>
        <end position="215"/>
    </location>
</feature>
<feature type="transmembrane region" description="Helical" evidence="5">
    <location>
        <begin position="310"/>
        <end position="333"/>
    </location>
</feature>
<dbReference type="PANTHER" id="PTHR23502:SF156">
    <property type="entry name" value="TRANSPORTER, PUTATIVE (AFU_ORTHOLOGUE AFUA_5G00420)-RELATED"/>
    <property type="match status" value="1"/>
</dbReference>
<feature type="transmembrane region" description="Helical" evidence="5">
    <location>
        <begin position="67"/>
        <end position="90"/>
    </location>
</feature>
<feature type="transmembrane region" description="Helical" evidence="5">
    <location>
        <begin position="35"/>
        <end position="55"/>
    </location>
</feature>
<sequence length="480" mass="52166">MRPVPAAQSLGTVLVDFSGPDDQDLALNWSLPWKIWVTSAVAVLNLIGTIASSIFETGHDEFRREFGLSHQVAVLGTTLFLAGYVFGFLIFGPLSERFGRKWPMLLGLAVSSLFDLMPALGRSAATVLIGRFFGGLFGVAPVAVFGGVVSDIWPVSQRGNAMALAVSLVFSGPTFGPVFGGLIMGSDSRVLDWRWTMWVVVIVGLGTSIICAAVYPETYAPVILGMRARALRRKTGDQRIKSALDNEGLGLGEIARLYLVRPFWLITTQPILALLTLYQSFVYGVLFLFYQTYPVAFGTDRDWPTSLKYLPLLAIIVGVFAGSLGIILTNQLYTRHHNHTPSGIYIPESRLPPMIVGGVLVPIGMFWFAWTSSSTSISPASPVCASFVTGAGMYLLFIQGFNYIVDCYTGMANSAMGVNGALRSVFGAVFPLFARQMVRALGVARTTSILGAVCVILVPVPICFWYWGERIRGWSVVKSL</sequence>
<evidence type="ECO:0000256" key="5">
    <source>
        <dbReference type="SAM" id="Phobius"/>
    </source>
</evidence>
<dbReference type="AlphaFoldDB" id="A0A1L9P6F0"/>
<dbReference type="GeneID" id="63723603"/>
<organism evidence="7 8">
    <name type="scientific">Aspergillus versicolor CBS 583.65</name>
    <dbReference type="NCBI Taxonomy" id="1036611"/>
    <lineage>
        <taxon>Eukaryota</taxon>
        <taxon>Fungi</taxon>
        <taxon>Dikarya</taxon>
        <taxon>Ascomycota</taxon>
        <taxon>Pezizomycotina</taxon>
        <taxon>Eurotiomycetes</taxon>
        <taxon>Eurotiomycetidae</taxon>
        <taxon>Eurotiales</taxon>
        <taxon>Aspergillaceae</taxon>
        <taxon>Aspergillus</taxon>
        <taxon>Aspergillus subgen. Nidulantes</taxon>
    </lineage>
</organism>
<dbReference type="GO" id="GO:0022857">
    <property type="term" value="F:transmembrane transporter activity"/>
    <property type="evidence" value="ECO:0007669"/>
    <property type="project" value="InterPro"/>
</dbReference>
<proteinExistence type="predicted"/>
<dbReference type="Proteomes" id="UP000184073">
    <property type="component" value="Unassembled WGS sequence"/>
</dbReference>
<dbReference type="PANTHER" id="PTHR23502">
    <property type="entry name" value="MAJOR FACILITATOR SUPERFAMILY"/>
    <property type="match status" value="1"/>
</dbReference>
<feature type="transmembrane region" description="Helical" evidence="5">
    <location>
        <begin position="383"/>
        <end position="405"/>
    </location>
</feature>
<dbReference type="InterPro" id="IPR036259">
    <property type="entry name" value="MFS_trans_sf"/>
</dbReference>
<feature type="transmembrane region" description="Helical" evidence="5">
    <location>
        <begin position="411"/>
        <end position="434"/>
    </location>
</feature>
<comment type="subcellular location">
    <subcellularLocation>
        <location evidence="1">Membrane</location>
        <topology evidence="1">Multi-pass membrane protein</topology>
    </subcellularLocation>
</comment>
<evidence type="ECO:0000256" key="2">
    <source>
        <dbReference type="ARBA" id="ARBA00022692"/>
    </source>
</evidence>
<keyword evidence="8" id="KW-1185">Reference proteome</keyword>
<feature type="domain" description="Major facilitator superfamily (MFS) profile" evidence="6">
    <location>
        <begin position="37"/>
        <end position="480"/>
    </location>
</feature>
<dbReference type="STRING" id="1036611.A0A1L9P6F0"/>
<dbReference type="VEuPathDB" id="FungiDB:ASPVEDRAFT_146411"/>
<evidence type="ECO:0000256" key="3">
    <source>
        <dbReference type="ARBA" id="ARBA00022989"/>
    </source>
</evidence>